<organism evidence="1 2">
    <name type="scientific">Stackebrandtia endophytica</name>
    <dbReference type="NCBI Taxonomy" id="1496996"/>
    <lineage>
        <taxon>Bacteria</taxon>
        <taxon>Bacillati</taxon>
        <taxon>Actinomycetota</taxon>
        <taxon>Actinomycetes</taxon>
        <taxon>Glycomycetales</taxon>
        <taxon>Glycomycetaceae</taxon>
        <taxon>Stackebrandtia</taxon>
    </lineage>
</organism>
<dbReference type="EMBL" id="VFOW01000001">
    <property type="protein sequence ID" value="TQL75381.1"/>
    <property type="molecule type" value="Genomic_DNA"/>
</dbReference>
<evidence type="ECO:0000313" key="1">
    <source>
        <dbReference type="EMBL" id="TQL75381.1"/>
    </source>
</evidence>
<evidence type="ECO:0000313" key="2">
    <source>
        <dbReference type="Proteomes" id="UP000317043"/>
    </source>
</evidence>
<dbReference type="RefSeq" id="WP_170183142.1">
    <property type="nucleotide sequence ID" value="NZ_JBHTGS010000001.1"/>
</dbReference>
<name>A0A543AS22_9ACTN</name>
<dbReference type="AlphaFoldDB" id="A0A543AS22"/>
<comment type="caution">
    <text evidence="1">The sequence shown here is derived from an EMBL/GenBank/DDBJ whole genome shotgun (WGS) entry which is preliminary data.</text>
</comment>
<proteinExistence type="predicted"/>
<keyword evidence="2" id="KW-1185">Reference proteome</keyword>
<accession>A0A543AS22</accession>
<dbReference type="Pfam" id="PF13830">
    <property type="entry name" value="DUF4192"/>
    <property type="match status" value="1"/>
</dbReference>
<protein>
    <submittedName>
        <fullName evidence="1">Uncharacterized protein DUF4192</fullName>
    </submittedName>
</protein>
<sequence length="309" mass="33393">MTIWSKNIRIADSGQLVAAVPHLVGYRPVDEVIVIPFAQGRIASVAHRGYQRVDSTLLRGTNRDGVDATTVVGWASSDATASDVSHRAGVLHRLLTDCGRVSVCLSVVAGDVWSTVTRLDDRVVTRSAWVKARGLDPAVAHRLADAGCDPQRRDRLRDQLAGPGITELDVHIQHAANLARSQPQGFAAAAIHRLDELIRTGGAPDLDDTAVMAVAARNPGFTCEVVTRIDAKSRHAGQHARFWLRVTRDAPPPCRSTVATLLAYAAWRSGDRLLAVEATRATTPSTSDLARFMSEVITQELTPEDLPNK</sequence>
<gene>
    <name evidence="1" type="ORF">FB566_0882</name>
</gene>
<dbReference type="InParanoid" id="A0A543AS22"/>
<dbReference type="Proteomes" id="UP000317043">
    <property type="component" value="Unassembled WGS sequence"/>
</dbReference>
<reference evidence="1 2" key="1">
    <citation type="submission" date="2019-06" db="EMBL/GenBank/DDBJ databases">
        <title>Sequencing the genomes of 1000 actinobacteria strains.</title>
        <authorList>
            <person name="Klenk H.-P."/>
        </authorList>
    </citation>
    <scope>NUCLEOTIDE SEQUENCE [LARGE SCALE GENOMIC DNA]</scope>
    <source>
        <strain evidence="1 2">DSM 45928</strain>
    </source>
</reference>
<dbReference type="InterPro" id="IPR025447">
    <property type="entry name" value="DUF4192"/>
</dbReference>